<dbReference type="Gene3D" id="6.10.340.10">
    <property type="match status" value="1"/>
</dbReference>
<keyword evidence="4" id="KW-0597">Phosphoprotein</keyword>
<comment type="catalytic activity">
    <reaction evidence="1">
        <text>ATP + protein L-histidine = ADP + protein N-phospho-L-histidine.</text>
        <dbReference type="EC" id="2.7.13.3"/>
    </reaction>
</comment>
<dbReference type="AlphaFoldDB" id="A0A1T1ARZ3"/>
<evidence type="ECO:0000256" key="5">
    <source>
        <dbReference type="ARBA" id="ARBA00022679"/>
    </source>
</evidence>
<dbReference type="InterPro" id="IPR005467">
    <property type="entry name" value="His_kinase_dom"/>
</dbReference>
<evidence type="ECO:0000256" key="4">
    <source>
        <dbReference type="ARBA" id="ARBA00022553"/>
    </source>
</evidence>
<dbReference type="GO" id="GO:0005886">
    <property type="term" value="C:plasma membrane"/>
    <property type="evidence" value="ECO:0007669"/>
    <property type="project" value="TreeGrafter"/>
</dbReference>
<evidence type="ECO:0000256" key="1">
    <source>
        <dbReference type="ARBA" id="ARBA00000085"/>
    </source>
</evidence>
<feature type="domain" description="Histidine kinase" evidence="12">
    <location>
        <begin position="173"/>
        <end position="389"/>
    </location>
</feature>
<dbReference type="InterPro" id="IPR050428">
    <property type="entry name" value="TCS_sensor_his_kinase"/>
</dbReference>
<keyword evidence="6 11" id="KW-0812">Transmembrane</keyword>
<dbReference type="SMART" id="SM00387">
    <property type="entry name" value="HATPase_c"/>
    <property type="match status" value="1"/>
</dbReference>
<keyword evidence="5" id="KW-0808">Transferase</keyword>
<dbReference type="InterPro" id="IPR003661">
    <property type="entry name" value="HisK_dim/P_dom"/>
</dbReference>
<evidence type="ECO:0000256" key="10">
    <source>
        <dbReference type="ARBA" id="ARBA00023136"/>
    </source>
</evidence>
<dbReference type="SMART" id="SM00388">
    <property type="entry name" value="HisKA"/>
    <property type="match status" value="1"/>
</dbReference>
<organism evidence="14 15">
    <name type="scientific">Rhodoferax fermentans</name>
    <dbReference type="NCBI Taxonomy" id="28066"/>
    <lineage>
        <taxon>Bacteria</taxon>
        <taxon>Pseudomonadati</taxon>
        <taxon>Pseudomonadota</taxon>
        <taxon>Betaproteobacteria</taxon>
        <taxon>Burkholderiales</taxon>
        <taxon>Comamonadaceae</taxon>
        <taxon>Rhodoferax</taxon>
    </lineage>
</organism>
<dbReference type="GO" id="GO:0000155">
    <property type="term" value="F:phosphorelay sensor kinase activity"/>
    <property type="evidence" value="ECO:0007669"/>
    <property type="project" value="InterPro"/>
</dbReference>
<dbReference type="Gene3D" id="3.30.565.10">
    <property type="entry name" value="Histidine kinase-like ATPase, C-terminal domain"/>
    <property type="match status" value="1"/>
</dbReference>
<dbReference type="InterPro" id="IPR036097">
    <property type="entry name" value="HisK_dim/P_sf"/>
</dbReference>
<evidence type="ECO:0000313" key="15">
    <source>
        <dbReference type="Proteomes" id="UP000190750"/>
    </source>
</evidence>
<evidence type="ECO:0000259" key="13">
    <source>
        <dbReference type="PROSITE" id="PS50885"/>
    </source>
</evidence>
<evidence type="ECO:0000256" key="11">
    <source>
        <dbReference type="SAM" id="Phobius"/>
    </source>
</evidence>
<evidence type="ECO:0000313" key="14">
    <source>
        <dbReference type="EMBL" id="OOV06881.1"/>
    </source>
</evidence>
<dbReference type="Pfam" id="PF00512">
    <property type="entry name" value="HisKA"/>
    <property type="match status" value="1"/>
</dbReference>
<dbReference type="SUPFAM" id="SSF47384">
    <property type="entry name" value="Homodimeric domain of signal transducing histidine kinase"/>
    <property type="match status" value="1"/>
</dbReference>
<dbReference type="PRINTS" id="PR00344">
    <property type="entry name" value="BCTRLSENSOR"/>
</dbReference>
<dbReference type="PANTHER" id="PTHR45436:SF5">
    <property type="entry name" value="SENSOR HISTIDINE KINASE TRCS"/>
    <property type="match status" value="1"/>
</dbReference>
<reference evidence="14 15" key="1">
    <citation type="submission" date="2017-01" db="EMBL/GenBank/DDBJ databases">
        <title>Genome sequencing of Rhodoferax fermentans JCM 7819.</title>
        <authorList>
            <person name="Kim Y.J."/>
            <person name="Farh M.E.-A."/>
            <person name="Yang D.-C."/>
        </authorList>
    </citation>
    <scope>NUCLEOTIDE SEQUENCE [LARGE SCALE GENOMIC DNA]</scope>
    <source>
        <strain evidence="14 15">JCM 7819</strain>
    </source>
</reference>
<dbReference type="PANTHER" id="PTHR45436">
    <property type="entry name" value="SENSOR HISTIDINE KINASE YKOH"/>
    <property type="match status" value="1"/>
</dbReference>
<feature type="transmembrane region" description="Helical" evidence="11">
    <location>
        <begin position="12"/>
        <end position="38"/>
    </location>
</feature>
<evidence type="ECO:0000256" key="6">
    <source>
        <dbReference type="ARBA" id="ARBA00022692"/>
    </source>
</evidence>
<protein>
    <recommendedName>
        <fullName evidence="3">histidine kinase</fullName>
        <ecNumber evidence="3">2.7.13.3</ecNumber>
    </recommendedName>
</protein>
<dbReference type="EMBL" id="MTJN01000002">
    <property type="protein sequence ID" value="OOV06881.1"/>
    <property type="molecule type" value="Genomic_DNA"/>
</dbReference>
<dbReference type="SUPFAM" id="SSF55874">
    <property type="entry name" value="ATPase domain of HSP90 chaperone/DNA topoisomerase II/histidine kinase"/>
    <property type="match status" value="1"/>
</dbReference>
<dbReference type="Pfam" id="PF02518">
    <property type="entry name" value="HATPase_c"/>
    <property type="match status" value="1"/>
</dbReference>
<comment type="subcellular location">
    <subcellularLocation>
        <location evidence="2">Membrane</location>
    </subcellularLocation>
</comment>
<dbReference type="STRING" id="28066.RF819_09170"/>
<gene>
    <name evidence="14" type="ORF">RF819_09170</name>
</gene>
<dbReference type="InterPro" id="IPR004358">
    <property type="entry name" value="Sig_transdc_His_kin-like_C"/>
</dbReference>
<dbReference type="CDD" id="cd06225">
    <property type="entry name" value="HAMP"/>
    <property type="match status" value="1"/>
</dbReference>
<dbReference type="Gene3D" id="1.10.287.130">
    <property type="match status" value="1"/>
</dbReference>
<dbReference type="SUPFAM" id="SSF158472">
    <property type="entry name" value="HAMP domain-like"/>
    <property type="match status" value="1"/>
</dbReference>
<dbReference type="EC" id="2.7.13.3" evidence="3"/>
<keyword evidence="10 11" id="KW-0472">Membrane</keyword>
<dbReference type="PROSITE" id="PS50109">
    <property type="entry name" value="HIS_KIN"/>
    <property type="match status" value="1"/>
</dbReference>
<keyword evidence="8 11" id="KW-1133">Transmembrane helix</keyword>
<proteinExistence type="predicted"/>
<dbReference type="Proteomes" id="UP000190750">
    <property type="component" value="Unassembled WGS sequence"/>
</dbReference>
<dbReference type="RefSeq" id="WP_242473098.1">
    <property type="nucleotide sequence ID" value="NZ_MTJN01000002.1"/>
</dbReference>
<comment type="caution">
    <text evidence="14">The sequence shown here is derived from an EMBL/GenBank/DDBJ whole genome shotgun (WGS) entry which is preliminary data.</text>
</comment>
<accession>A0A1T1ARZ3</accession>
<feature type="domain" description="HAMP" evidence="13">
    <location>
        <begin position="112"/>
        <end position="165"/>
    </location>
</feature>
<evidence type="ECO:0000256" key="8">
    <source>
        <dbReference type="ARBA" id="ARBA00022989"/>
    </source>
</evidence>
<evidence type="ECO:0000259" key="12">
    <source>
        <dbReference type="PROSITE" id="PS50109"/>
    </source>
</evidence>
<dbReference type="InterPro" id="IPR003594">
    <property type="entry name" value="HATPase_dom"/>
</dbReference>
<sequence>MKSLKDSFFGRIWVRLGLYIAGTLLATMALLAASLMVFEEIQYRDFYRSLPSAVRAEIDELNEKGQEESPEAMVIYGQYWRGDIWFSEKWSLALGLLICLPFGLGVGFFVSRLFSYPLASMAEVATRVAAGDFTMRAQPGRYRGEMADMLTHFNQMIDSLENMARERRATTASISHELRTPLAVLRARLYAICDGVIEVDAKESSLLLDQVEYLGRLVGDLQTLSMAEAGRLSLKMAPLDLIALTRGALASYADRIAQYHMSLQLHLPDDSTKAIVNVDPDRMRQILFNLLENALRHAKQGGWLGVEVTVDDAADEVVMRVSDAGPGMSEDMLARPFQRFPHAPGHAGEGLGLGLSIVQALVGRQHGTVQVHNRPEGGTCFTVRFPSALA</sequence>
<dbReference type="InterPro" id="IPR036890">
    <property type="entry name" value="HATPase_C_sf"/>
</dbReference>
<evidence type="ECO:0000256" key="9">
    <source>
        <dbReference type="ARBA" id="ARBA00023012"/>
    </source>
</evidence>
<keyword evidence="7 14" id="KW-0418">Kinase</keyword>
<dbReference type="Pfam" id="PF00672">
    <property type="entry name" value="HAMP"/>
    <property type="match status" value="1"/>
</dbReference>
<evidence type="ECO:0000256" key="3">
    <source>
        <dbReference type="ARBA" id="ARBA00012438"/>
    </source>
</evidence>
<dbReference type="CDD" id="cd00082">
    <property type="entry name" value="HisKA"/>
    <property type="match status" value="1"/>
</dbReference>
<keyword evidence="15" id="KW-1185">Reference proteome</keyword>
<keyword evidence="9" id="KW-0902">Two-component regulatory system</keyword>
<dbReference type="InterPro" id="IPR003660">
    <property type="entry name" value="HAMP_dom"/>
</dbReference>
<dbReference type="PROSITE" id="PS50885">
    <property type="entry name" value="HAMP"/>
    <property type="match status" value="1"/>
</dbReference>
<dbReference type="SMART" id="SM00304">
    <property type="entry name" value="HAMP"/>
    <property type="match status" value="1"/>
</dbReference>
<evidence type="ECO:0000256" key="2">
    <source>
        <dbReference type="ARBA" id="ARBA00004370"/>
    </source>
</evidence>
<feature type="transmembrane region" description="Helical" evidence="11">
    <location>
        <begin position="90"/>
        <end position="111"/>
    </location>
</feature>
<name>A0A1T1ARZ3_RHOFE</name>
<evidence type="ECO:0000256" key="7">
    <source>
        <dbReference type="ARBA" id="ARBA00022777"/>
    </source>
</evidence>